<dbReference type="SUPFAM" id="SSF52540">
    <property type="entry name" value="P-loop containing nucleoside triphosphate hydrolases"/>
    <property type="match status" value="1"/>
</dbReference>
<organism evidence="1 2">
    <name type="scientific">Capnocytophaga felis</name>
    <dbReference type="NCBI Taxonomy" id="2267611"/>
    <lineage>
        <taxon>Bacteria</taxon>
        <taxon>Pseudomonadati</taxon>
        <taxon>Bacteroidota</taxon>
        <taxon>Flavobacteriia</taxon>
        <taxon>Flavobacteriales</taxon>
        <taxon>Flavobacteriaceae</taxon>
        <taxon>Capnocytophaga</taxon>
    </lineage>
</organism>
<dbReference type="RefSeq" id="WP_155284230.1">
    <property type="nucleotide sequence ID" value="NZ_BLBC01000005.1"/>
</dbReference>
<dbReference type="Proteomes" id="UP000398217">
    <property type="component" value="Unassembled WGS sequence"/>
</dbReference>
<proteinExistence type="predicted"/>
<reference evidence="2" key="1">
    <citation type="journal article" date="2020" name="Int. J. Syst. Evol. Microbiol.">
        <title>Capnocytophaga felis sp. nov. isolated from the feline oral cavity.</title>
        <authorList>
            <person name="Suzuki M."/>
            <person name="Umeda K."/>
            <person name="Kimura M."/>
            <person name="Imaoka K."/>
            <person name="Morikawa S."/>
            <person name="Maeda K."/>
        </authorList>
    </citation>
    <scope>NUCLEOTIDE SEQUENCE [LARGE SCALE GENOMIC DNA]</scope>
    <source>
        <strain evidence="2">KC07070</strain>
    </source>
</reference>
<sequence>MRPILFVFSGLPASGKSTLAQRVASKFTAAYLRIDTIEQAFRDLCNFDVEGEGYRMAYRIASDNLRLGLNVIADCCNPIALTRNEWKNVAQNTNSFLINIEVVCSDKEQHQKRVFNRVSEIENLQLPNWEAISKYHYENWTENRIQIDTSNKTIEDSVTELFSEIELILNNN</sequence>
<dbReference type="PANTHER" id="PTHR37807:SF3">
    <property type="entry name" value="OS07G0160300 PROTEIN"/>
    <property type="match status" value="1"/>
</dbReference>
<protein>
    <submittedName>
        <fullName evidence="1">Adenylyl-sulfate kinase</fullName>
    </submittedName>
</protein>
<dbReference type="OrthoDB" id="1093942at2"/>
<keyword evidence="2" id="KW-1185">Reference proteome</keyword>
<evidence type="ECO:0000313" key="2">
    <source>
        <dbReference type="Proteomes" id="UP000398217"/>
    </source>
</evidence>
<comment type="caution">
    <text evidence="1">The sequence shown here is derived from an EMBL/GenBank/DDBJ whole genome shotgun (WGS) entry which is preliminary data.</text>
</comment>
<dbReference type="AlphaFoldDB" id="A0A5M4B8Y4"/>
<evidence type="ECO:0000313" key="1">
    <source>
        <dbReference type="EMBL" id="GET45586.1"/>
    </source>
</evidence>
<dbReference type="GO" id="GO:0016301">
    <property type="term" value="F:kinase activity"/>
    <property type="evidence" value="ECO:0007669"/>
    <property type="project" value="UniProtKB-KW"/>
</dbReference>
<name>A0A5M4B8Y4_9FLAO</name>
<keyword evidence="1" id="KW-0418">Kinase</keyword>
<gene>
    <name evidence="1" type="ORF">RCZ01_08880</name>
</gene>
<dbReference type="PANTHER" id="PTHR37807">
    <property type="entry name" value="OS07G0160300 PROTEIN"/>
    <property type="match status" value="1"/>
</dbReference>
<dbReference type="EMBL" id="BLBC01000005">
    <property type="protein sequence ID" value="GET45586.1"/>
    <property type="molecule type" value="Genomic_DNA"/>
</dbReference>
<keyword evidence="1" id="KW-0808">Transferase</keyword>
<dbReference type="InterPro" id="IPR027417">
    <property type="entry name" value="P-loop_NTPase"/>
</dbReference>
<dbReference type="Gene3D" id="3.40.50.300">
    <property type="entry name" value="P-loop containing nucleotide triphosphate hydrolases"/>
    <property type="match status" value="1"/>
</dbReference>
<accession>A0A5M4B8Y4</accession>
<dbReference type="Pfam" id="PF13671">
    <property type="entry name" value="AAA_33"/>
    <property type="match status" value="1"/>
</dbReference>